<accession>A0A6G8PYA5</accession>
<dbReference type="InterPro" id="IPR016181">
    <property type="entry name" value="Acyl_CoA_acyltransferase"/>
</dbReference>
<feature type="domain" description="N-acetyltransferase" evidence="3">
    <location>
        <begin position="62"/>
        <end position="208"/>
    </location>
</feature>
<organism evidence="4 5">
    <name type="scientific">Rubrobacter marinus</name>
    <dbReference type="NCBI Taxonomy" id="2653852"/>
    <lineage>
        <taxon>Bacteria</taxon>
        <taxon>Bacillati</taxon>
        <taxon>Actinomycetota</taxon>
        <taxon>Rubrobacteria</taxon>
        <taxon>Rubrobacterales</taxon>
        <taxon>Rubrobacteraceae</taxon>
        <taxon>Rubrobacter</taxon>
    </lineage>
</organism>
<sequence length="216" mass="24017">MFEETYTVREAEVRDETEIAGLVVEGFLDKFRPIFGRGMDRSVWIMEKWVRLEHTVGGVRSLVVEVAATGEIAASVGVRVGESDDDALSGGLWESLKRALGFLRASWAATLLSYPRYAASYREAYVERLVVSPAHRNGGMARALLDASEDLARETGKATVGLHVSAGNIPALRLYESYGYEEVSEQRSVLTGYFLGIRSWLYLRKEIQDKFGRDGA</sequence>
<dbReference type="AlphaFoldDB" id="A0A6G8PYA5"/>
<keyword evidence="2" id="KW-0012">Acyltransferase</keyword>
<dbReference type="Gene3D" id="3.40.630.30">
    <property type="match status" value="1"/>
</dbReference>
<dbReference type="PANTHER" id="PTHR43420">
    <property type="entry name" value="ACETYLTRANSFERASE"/>
    <property type="match status" value="1"/>
</dbReference>
<dbReference type="KEGG" id="rmar:GBA65_12555"/>
<reference evidence="4 5" key="1">
    <citation type="submission" date="2019-10" db="EMBL/GenBank/DDBJ databases">
        <title>Rubrobacter sp nov SCSIO 52915 isolated from a deep-sea sediment in the South China Sea.</title>
        <authorList>
            <person name="Chen R.W."/>
        </authorList>
    </citation>
    <scope>NUCLEOTIDE SEQUENCE [LARGE SCALE GENOMIC DNA]</scope>
    <source>
        <strain evidence="4 5">SCSIO 52915</strain>
    </source>
</reference>
<dbReference type="Pfam" id="PF00583">
    <property type="entry name" value="Acetyltransf_1"/>
    <property type="match status" value="1"/>
</dbReference>
<dbReference type="PROSITE" id="PS51186">
    <property type="entry name" value="GNAT"/>
    <property type="match status" value="1"/>
</dbReference>
<dbReference type="CDD" id="cd04301">
    <property type="entry name" value="NAT_SF"/>
    <property type="match status" value="1"/>
</dbReference>
<keyword evidence="1 4" id="KW-0808">Transferase</keyword>
<gene>
    <name evidence="4" type="ORF">GBA65_12555</name>
</gene>
<evidence type="ECO:0000259" key="3">
    <source>
        <dbReference type="PROSITE" id="PS51186"/>
    </source>
</evidence>
<dbReference type="InterPro" id="IPR050680">
    <property type="entry name" value="YpeA/RimI_acetyltransf"/>
</dbReference>
<dbReference type="SUPFAM" id="SSF55729">
    <property type="entry name" value="Acyl-CoA N-acyltransferases (Nat)"/>
    <property type="match status" value="1"/>
</dbReference>
<evidence type="ECO:0000313" key="5">
    <source>
        <dbReference type="Proteomes" id="UP000502706"/>
    </source>
</evidence>
<dbReference type="EMBL" id="CP045121">
    <property type="protein sequence ID" value="QIN79212.1"/>
    <property type="molecule type" value="Genomic_DNA"/>
</dbReference>
<dbReference type="RefSeq" id="WP_166396873.1">
    <property type="nucleotide sequence ID" value="NZ_CP045121.1"/>
</dbReference>
<evidence type="ECO:0000256" key="1">
    <source>
        <dbReference type="ARBA" id="ARBA00022679"/>
    </source>
</evidence>
<protein>
    <submittedName>
        <fullName evidence="4">GNAT family N-acetyltransferase</fullName>
    </submittedName>
</protein>
<name>A0A6G8PYA5_9ACTN</name>
<keyword evidence="5" id="KW-1185">Reference proteome</keyword>
<dbReference type="PANTHER" id="PTHR43420:SF47">
    <property type="entry name" value="N-ACETYLTRANSFERASE DOMAIN-CONTAINING PROTEIN"/>
    <property type="match status" value="1"/>
</dbReference>
<dbReference type="InterPro" id="IPR000182">
    <property type="entry name" value="GNAT_dom"/>
</dbReference>
<evidence type="ECO:0000313" key="4">
    <source>
        <dbReference type="EMBL" id="QIN79212.1"/>
    </source>
</evidence>
<proteinExistence type="predicted"/>
<dbReference type="GO" id="GO:0016747">
    <property type="term" value="F:acyltransferase activity, transferring groups other than amino-acyl groups"/>
    <property type="evidence" value="ECO:0007669"/>
    <property type="project" value="InterPro"/>
</dbReference>
<evidence type="ECO:0000256" key="2">
    <source>
        <dbReference type="ARBA" id="ARBA00023315"/>
    </source>
</evidence>
<dbReference type="Proteomes" id="UP000502706">
    <property type="component" value="Chromosome"/>
</dbReference>